<dbReference type="Gene3D" id="1.10.150.130">
    <property type="match status" value="1"/>
</dbReference>
<evidence type="ECO:0000256" key="4">
    <source>
        <dbReference type="ARBA" id="ARBA00023125"/>
    </source>
</evidence>
<dbReference type="InterPro" id="IPR002104">
    <property type="entry name" value="Integrase_catalytic"/>
</dbReference>
<accession>A0A926DFT9</accession>
<evidence type="ECO:0000256" key="1">
    <source>
        <dbReference type="ARBA" id="ARBA00003283"/>
    </source>
</evidence>
<dbReference type="SUPFAM" id="SSF56349">
    <property type="entry name" value="DNA breaking-rejoining enzymes"/>
    <property type="match status" value="1"/>
</dbReference>
<dbReference type="PANTHER" id="PTHR30349">
    <property type="entry name" value="PHAGE INTEGRASE-RELATED"/>
    <property type="match status" value="1"/>
</dbReference>
<feature type="domain" description="Tyr recombinase" evidence="7">
    <location>
        <begin position="99"/>
        <end position="273"/>
    </location>
</feature>
<dbReference type="InterPro" id="IPR011010">
    <property type="entry name" value="DNA_brk_join_enz"/>
</dbReference>
<dbReference type="Pfam" id="PF02899">
    <property type="entry name" value="Phage_int_SAM_1"/>
    <property type="match status" value="1"/>
</dbReference>
<keyword evidence="3" id="KW-0229">DNA integration</keyword>
<evidence type="ECO:0000313" key="10">
    <source>
        <dbReference type="Proteomes" id="UP000620366"/>
    </source>
</evidence>
<keyword evidence="5" id="KW-0233">DNA recombination</keyword>
<dbReference type="InterPro" id="IPR044068">
    <property type="entry name" value="CB"/>
</dbReference>
<dbReference type="PROSITE" id="PS51898">
    <property type="entry name" value="TYR_RECOMBINASE"/>
    <property type="match status" value="1"/>
</dbReference>
<dbReference type="Pfam" id="PF00589">
    <property type="entry name" value="Phage_integrase"/>
    <property type="match status" value="1"/>
</dbReference>
<dbReference type="InterPro" id="IPR013762">
    <property type="entry name" value="Integrase-like_cat_sf"/>
</dbReference>
<dbReference type="PROSITE" id="PS51900">
    <property type="entry name" value="CB"/>
    <property type="match status" value="1"/>
</dbReference>
<evidence type="ECO:0000313" key="9">
    <source>
        <dbReference type="EMBL" id="MBC8537071.1"/>
    </source>
</evidence>
<reference evidence="9" key="1">
    <citation type="submission" date="2020-08" db="EMBL/GenBank/DDBJ databases">
        <title>Genome public.</title>
        <authorList>
            <person name="Liu C."/>
            <person name="Sun Q."/>
        </authorList>
    </citation>
    <scope>NUCLEOTIDE SEQUENCE</scope>
    <source>
        <strain evidence="9">BX7</strain>
    </source>
</reference>
<evidence type="ECO:0000256" key="6">
    <source>
        <dbReference type="PROSITE-ProRule" id="PRU01248"/>
    </source>
</evidence>
<evidence type="ECO:0000256" key="5">
    <source>
        <dbReference type="ARBA" id="ARBA00023172"/>
    </source>
</evidence>
<dbReference type="GO" id="GO:0003677">
    <property type="term" value="F:DNA binding"/>
    <property type="evidence" value="ECO:0007669"/>
    <property type="project" value="UniProtKB-UniRule"/>
</dbReference>
<evidence type="ECO:0000256" key="3">
    <source>
        <dbReference type="ARBA" id="ARBA00022908"/>
    </source>
</evidence>
<dbReference type="AlphaFoldDB" id="A0A926DFT9"/>
<dbReference type="PANTHER" id="PTHR30349:SF89">
    <property type="entry name" value="INTEGRASE_RECOMBINASE"/>
    <property type="match status" value="1"/>
</dbReference>
<comment type="similarity">
    <text evidence="2">Belongs to the 'phage' integrase family.</text>
</comment>
<evidence type="ECO:0000259" key="7">
    <source>
        <dbReference type="PROSITE" id="PS51898"/>
    </source>
</evidence>
<dbReference type="EMBL" id="JACRSP010000005">
    <property type="protein sequence ID" value="MBC8537071.1"/>
    <property type="molecule type" value="Genomic_DNA"/>
</dbReference>
<evidence type="ECO:0000259" key="8">
    <source>
        <dbReference type="PROSITE" id="PS51900"/>
    </source>
</evidence>
<feature type="domain" description="Core-binding (CB)" evidence="8">
    <location>
        <begin position="2"/>
        <end position="81"/>
    </location>
</feature>
<comment type="function">
    <text evidence="1">Site-specific tyrosine recombinase, which acts by catalyzing the cutting and rejoining of the recombining DNA molecules.</text>
</comment>
<comment type="caution">
    <text evidence="9">The sequence shown here is derived from an EMBL/GenBank/DDBJ whole genome shotgun (WGS) entry which is preliminary data.</text>
</comment>
<dbReference type="GO" id="GO:0006310">
    <property type="term" value="P:DNA recombination"/>
    <property type="evidence" value="ECO:0007669"/>
    <property type="project" value="UniProtKB-KW"/>
</dbReference>
<dbReference type="GO" id="GO:0015074">
    <property type="term" value="P:DNA integration"/>
    <property type="evidence" value="ECO:0007669"/>
    <property type="project" value="UniProtKB-KW"/>
</dbReference>
<proteinExistence type="inferred from homology"/>
<dbReference type="InterPro" id="IPR004107">
    <property type="entry name" value="Integrase_SAM-like_N"/>
</dbReference>
<dbReference type="InterPro" id="IPR010998">
    <property type="entry name" value="Integrase_recombinase_N"/>
</dbReference>
<keyword evidence="4 6" id="KW-0238">DNA-binding</keyword>
<dbReference type="InterPro" id="IPR050090">
    <property type="entry name" value="Tyrosine_recombinase_XerCD"/>
</dbReference>
<sequence length="278" mass="31459">MTIHTAHIAAFERALRAQERSAATVEKYLRDVRQFAAYLGGAPLTREAVAGWKSHLLEQGRLPTTVNGKLAVLSSFLSHLGRRDCRVRQIRLQRRLFRDQARELGREEYERLVAAARQKEQPRLALLLETICATGIRVSELRDITVEAAAAGRAQITLKGKTRVILLPGKLCRKLLKYARRQKIASGEIFLTRGGKSLNRRQIWAQMKALCSRAGVEPGKVFPHNLRHLFARCFYRACRDIARLSDVLGHSSMETTRIYLISTGAEHARTLEQLRLVS</sequence>
<evidence type="ECO:0000256" key="2">
    <source>
        <dbReference type="ARBA" id="ARBA00008857"/>
    </source>
</evidence>
<organism evidence="9 10">
    <name type="scientific">Feifania hominis</name>
    <dbReference type="NCBI Taxonomy" id="2763660"/>
    <lineage>
        <taxon>Bacteria</taxon>
        <taxon>Bacillati</taxon>
        <taxon>Bacillota</taxon>
        <taxon>Clostridia</taxon>
        <taxon>Eubacteriales</taxon>
        <taxon>Feifaniaceae</taxon>
        <taxon>Feifania</taxon>
    </lineage>
</organism>
<keyword evidence="10" id="KW-1185">Reference proteome</keyword>
<gene>
    <name evidence="9" type="ORF">H8695_10270</name>
</gene>
<protein>
    <submittedName>
        <fullName evidence="9">Tyrosine-type recombinase/integrase</fullName>
    </submittedName>
</protein>
<dbReference type="Gene3D" id="1.10.443.10">
    <property type="entry name" value="Intergrase catalytic core"/>
    <property type="match status" value="1"/>
</dbReference>
<name>A0A926DFT9_9FIRM</name>
<dbReference type="Proteomes" id="UP000620366">
    <property type="component" value="Unassembled WGS sequence"/>
</dbReference>